<dbReference type="GO" id="GO:0006974">
    <property type="term" value="P:DNA damage response"/>
    <property type="evidence" value="ECO:0007669"/>
    <property type="project" value="TreeGrafter"/>
</dbReference>
<keyword evidence="3" id="KW-1185">Reference proteome</keyword>
<dbReference type="Pfam" id="PF04402">
    <property type="entry name" value="SIMPL"/>
    <property type="match status" value="1"/>
</dbReference>
<dbReference type="Gene3D" id="3.30.70.2970">
    <property type="entry name" value="Protein of unknown function (DUF541), domain 2"/>
    <property type="match status" value="1"/>
</dbReference>
<dbReference type="Gene3D" id="3.30.110.170">
    <property type="entry name" value="Protein of unknown function (DUF541), domain 1"/>
    <property type="match status" value="1"/>
</dbReference>
<dbReference type="Proteomes" id="UP000464262">
    <property type="component" value="Chromosome 1"/>
</dbReference>
<dbReference type="AlphaFoldDB" id="A0A7Z2T5L2"/>
<sequence length="235" mass="26233">MKRTTSTLRLVAALTFGLSLPLTSFASGLDFPNISTSGYGEISVSPDSALVSVRVEMIAKTAEQAKSKVDQSVSHFVQQAQEKGVERQQINSSNLHIAPQYRYPKDAQPELEGYRATRTITLTVLELEKLNSYLDLAMQSGINRVDSVKLQTTQYDSYKQQALELAIKDAQSKATSLAKGFDQRVEQVWEIRYQQDQPRVMRAVAMDSVGESNSYMDKAIVIRDKVDVVFKLSSQ</sequence>
<organism evidence="2 3">
    <name type="scientific">Vibrio astriarenae</name>
    <dbReference type="NCBI Taxonomy" id="1481923"/>
    <lineage>
        <taxon>Bacteria</taxon>
        <taxon>Pseudomonadati</taxon>
        <taxon>Pseudomonadota</taxon>
        <taxon>Gammaproteobacteria</taxon>
        <taxon>Vibrionales</taxon>
        <taxon>Vibrionaceae</taxon>
        <taxon>Vibrio</taxon>
    </lineage>
</organism>
<reference evidence="2 3" key="1">
    <citation type="submission" date="2020-01" db="EMBL/GenBank/DDBJ databases">
        <title>Whole genome and functional gene identification of agarase of Vibrio HN897.</title>
        <authorList>
            <person name="Liu Y."/>
            <person name="Zhao Z."/>
        </authorList>
    </citation>
    <scope>NUCLEOTIDE SEQUENCE [LARGE SCALE GENOMIC DNA]</scope>
    <source>
        <strain evidence="2 3">HN897</strain>
    </source>
</reference>
<gene>
    <name evidence="2" type="ORF">GT360_12540</name>
</gene>
<dbReference type="InterPro" id="IPR052022">
    <property type="entry name" value="26kDa_periplasmic_antigen"/>
</dbReference>
<dbReference type="PANTHER" id="PTHR34387">
    <property type="entry name" value="SLR1258 PROTEIN"/>
    <property type="match status" value="1"/>
</dbReference>
<name>A0A7Z2T5L2_9VIBR</name>
<evidence type="ECO:0000313" key="2">
    <source>
        <dbReference type="EMBL" id="QIA64752.1"/>
    </source>
</evidence>
<evidence type="ECO:0000313" key="3">
    <source>
        <dbReference type="Proteomes" id="UP000464262"/>
    </source>
</evidence>
<accession>A0A7Z2T5L2</accession>
<feature type="signal peptide" evidence="1">
    <location>
        <begin position="1"/>
        <end position="26"/>
    </location>
</feature>
<keyword evidence="1" id="KW-0732">Signal</keyword>
<dbReference type="PANTHER" id="PTHR34387:SF1">
    <property type="entry name" value="PERIPLASMIC IMMUNOGENIC PROTEIN"/>
    <property type="match status" value="1"/>
</dbReference>
<dbReference type="InterPro" id="IPR007497">
    <property type="entry name" value="SIMPL/DUF541"/>
</dbReference>
<feature type="chain" id="PRO_5030856023" evidence="1">
    <location>
        <begin position="27"/>
        <end position="235"/>
    </location>
</feature>
<dbReference type="KEGG" id="vas:GT360_12540"/>
<dbReference type="EMBL" id="CP047475">
    <property type="protein sequence ID" value="QIA64752.1"/>
    <property type="molecule type" value="Genomic_DNA"/>
</dbReference>
<evidence type="ECO:0000256" key="1">
    <source>
        <dbReference type="SAM" id="SignalP"/>
    </source>
</evidence>
<protein>
    <submittedName>
        <fullName evidence="2">DUF541 domain-containing protein</fullName>
    </submittedName>
</protein>
<proteinExistence type="predicted"/>